<feature type="transmembrane region" description="Helical" evidence="6">
    <location>
        <begin position="331"/>
        <end position="355"/>
    </location>
</feature>
<feature type="domain" description="Ima1 N-terminal" evidence="7">
    <location>
        <begin position="58"/>
        <end position="178"/>
    </location>
</feature>
<proteinExistence type="predicted"/>
<dbReference type="PANTHER" id="PTHR28538">
    <property type="entry name" value="INTEGRAL INNER NUCLEAR MEMBRANE PROTEIN IMA1"/>
    <property type="match status" value="1"/>
</dbReference>
<evidence type="ECO:0000256" key="6">
    <source>
        <dbReference type="SAM" id="Phobius"/>
    </source>
</evidence>
<name>A0ABQ8FJS5_9FUNG</name>
<dbReference type="Proteomes" id="UP001648503">
    <property type="component" value="Unassembled WGS sequence"/>
</dbReference>
<comment type="subcellular location">
    <subcellularLocation>
        <location evidence="1">Nucleus inner membrane</location>
        <topology evidence="1">Multi-pass membrane protein</topology>
    </subcellularLocation>
</comment>
<evidence type="ECO:0000313" key="8">
    <source>
        <dbReference type="EMBL" id="KAH6599384.1"/>
    </source>
</evidence>
<keyword evidence="2 6" id="KW-0812">Transmembrane</keyword>
<accession>A0ABQ8FJS5</accession>
<reference evidence="8 9" key="1">
    <citation type="submission" date="2021-02" db="EMBL/GenBank/DDBJ databases">
        <title>Variation within the Batrachochytrium salamandrivorans European outbreak.</title>
        <authorList>
            <person name="Kelly M."/>
            <person name="Pasmans F."/>
            <person name="Shea T.P."/>
            <person name="Munoz J.F."/>
            <person name="Carranza S."/>
            <person name="Cuomo C.A."/>
            <person name="Martel A."/>
        </authorList>
    </citation>
    <scope>NUCLEOTIDE SEQUENCE [LARGE SCALE GENOMIC DNA]</scope>
    <source>
        <strain evidence="8 9">AMFP18/2</strain>
    </source>
</reference>
<sequence>MTYCGSSRTGQSTPNNLGMDGLMMQERSHDCFYCGVTNCWQTTPLDSNSKICIDALGRTVQWLCPACGSVNSYDPNGDIVGPEGVTGSSANTNNAPFLSRIQQNSMLRRAYPSKPVFCDMCIQNQQLVADILRDYDPLENEYAVFVGIQEDWEESYLSYKASLESRYPIVCNICAPHVRSCIESTTKNVPSEPTAFVQDQSCDANTPSMNRGPFPRLNLIIGLVATSAFIFFLYRIIACEDDLSFIFSAVPYVYIKSLIITVFVWTVAALQLPQNTRSAILLHAQERSLSRFVKWIIPIVCSLSSAWLIYSEYSGIYLRPFGLHLNANADFIMTILHSAAILSVVQIAIVVLHFGKGWRQIMPSRSSKTLRDDLKCVKLHRRIPSGSRQLKVQDTQDSRLLSKAPLHLSQDTFGHTPFLASTRVRAAVDAAQDDFFSPNALDVLSFKDDAGSLKTTIANQSGNADLMDWEGTYTTSNTKSSSNLFAVQTPQMPVPWHMQVRGPRIIPQKEVPRPTNPFSVVPHSPRGEAFRGLGYPIGQSLHNRSRPSFGHEPGKVASKNQQSSTMFPLFQGVPLLSQLGISEPRVGNRIDPRKEDPISEFSDLFASKAILEPSDAISNVANTTYTWGGNIAVFICGVLFTLLVIVIALYIRWQI</sequence>
<dbReference type="InterPro" id="IPR042321">
    <property type="entry name" value="Ima1"/>
</dbReference>
<dbReference type="EMBL" id="JAFCIX010000066">
    <property type="protein sequence ID" value="KAH6599384.1"/>
    <property type="molecule type" value="Genomic_DNA"/>
</dbReference>
<evidence type="ECO:0000256" key="4">
    <source>
        <dbReference type="ARBA" id="ARBA00023136"/>
    </source>
</evidence>
<feature type="transmembrane region" description="Helical" evidence="6">
    <location>
        <begin position="217"/>
        <end position="237"/>
    </location>
</feature>
<gene>
    <name evidence="8" type="ORF">BASA50_003081</name>
</gene>
<evidence type="ECO:0000256" key="2">
    <source>
        <dbReference type="ARBA" id="ARBA00022692"/>
    </source>
</evidence>
<organism evidence="8 9">
    <name type="scientific">Batrachochytrium salamandrivorans</name>
    <dbReference type="NCBI Taxonomy" id="1357716"/>
    <lineage>
        <taxon>Eukaryota</taxon>
        <taxon>Fungi</taxon>
        <taxon>Fungi incertae sedis</taxon>
        <taxon>Chytridiomycota</taxon>
        <taxon>Chytridiomycota incertae sedis</taxon>
        <taxon>Chytridiomycetes</taxon>
        <taxon>Rhizophydiales</taxon>
        <taxon>Rhizophydiales incertae sedis</taxon>
        <taxon>Batrachochytrium</taxon>
    </lineage>
</organism>
<keyword evidence="4 6" id="KW-0472">Membrane</keyword>
<evidence type="ECO:0000259" key="7">
    <source>
        <dbReference type="Pfam" id="PF09779"/>
    </source>
</evidence>
<evidence type="ECO:0000256" key="1">
    <source>
        <dbReference type="ARBA" id="ARBA00004473"/>
    </source>
</evidence>
<evidence type="ECO:0000313" key="9">
    <source>
        <dbReference type="Proteomes" id="UP001648503"/>
    </source>
</evidence>
<comment type="caution">
    <text evidence="8">The sequence shown here is derived from an EMBL/GenBank/DDBJ whole genome shotgun (WGS) entry which is preliminary data.</text>
</comment>
<dbReference type="PANTHER" id="PTHR28538:SF1">
    <property type="entry name" value="INTEGRAL INNER NUCLEAR MEMBRANE PROTEIN IMA1"/>
    <property type="match status" value="1"/>
</dbReference>
<feature type="transmembrane region" description="Helical" evidence="6">
    <location>
        <begin position="631"/>
        <end position="653"/>
    </location>
</feature>
<evidence type="ECO:0000256" key="3">
    <source>
        <dbReference type="ARBA" id="ARBA00022989"/>
    </source>
</evidence>
<keyword evidence="9" id="KW-1185">Reference proteome</keyword>
<evidence type="ECO:0000256" key="5">
    <source>
        <dbReference type="ARBA" id="ARBA00023242"/>
    </source>
</evidence>
<dbReference type="InterPro" id="IPR018617">
    <property type="entry name" value="Ima1_N"/>
</dbReference>
<protein>
    <recommendedName>
        <fullName evidence="7">Ima1 N-terminal domain-containing protein</fullName>
    </recommendedName>
</protein>
<feature type="transmembrane region" description="Helical" evidence="6">
    <location>
        <begin position="249"/>
        <end position="272"/>
    </location>
</feature>
<keyword evidence="5" id="KW-0539">Nucleus</keyword>
<feature type="transmembrane region" description="Helical" evidence="6">
    <location>
        <begin position="292"/>
        <end position="311"/>
    </location>
</feature>
<keyword evidence="3 6" id="KW-1133">Transmembrane helix</keyword>
<dbReference type="Pfam" id="PF09779">
    <property type="entry name" value="Ima1_N"/>
    <property type="match status" value="1"/>
</dbReference>